<proteinExistence type="predicted"/>
<keyword evidence="3" id="KW-1185">Reference proteome</keyword>
<reference evidence="1 3" key="1">
    <citation type="submission" date="2019-10" db="EMBL/GenBank/DDBJ databases">
        <title>Assembly and Annotation for the nematode Trichostrongylus colubriformis.</title>
        <authorList>
            <person name="Martin J."/>
        </authorList>
    </citation>
    <scope>NUCLEOTIDE SEQUENCE [LARGE SCALE GENOMIC DNA]</scope>
    <source>
        <strain evidence="1">G859</strain>
        <tissue evidence="1">Whole worm</tissue>
    </source>
</reference>
<sequence length="102" mass="11230">MIKSISAPMPSTVLGFMRGLDPTVVRIDSGGRWLLDHTTADILQFIVTRECFELRSVCGDLLPVDDYILLLVTASKFAIEAPNLITLDGLKAFVEVSIVEHI</sequence>
<accession>A0AAN8FB38</accession>
<evidence type="ECO:0000313" key="2">
    <source>
        <dbReference type="EMBL" id="KAK5983218.1"/>
    </source>
</evidence>
<evidence type="ECO:0000313" key="3">
    <source>
        <dbReference type="Proteomes" id="UP001331761"/>
    </source>
</evidence>
<organism evidence="1 3">
    <name type="scientific">Trichostrongylus colubriformis</name>
    <name type="common">Black scour worm</name>
    <dbReference type="NCBI Taxonomy" id="6319"/>
    <lineage>
        <taxon>Eukaryota</taxon>
        <taxon>Metazoa</taxon>
        <taxon>Ecdysozoa</taxon>
        <taxon>Nematoda</taxon>
        <taxon>Chromadorea</taxon>
        <taxon>Rhabditida</taxon>
        <taxon>Rhabditina</taxon>
        <taxon>Rhabditomorpha</taxon>
        <taxon>Strongyloidea</taxon>
        <taxon>Trichostrongylidae</taxon>
        <taxon>Trichostrongylus</taxon>
    </lineage>
</organism>
<comment type="caution">
    <text evidence="1">The sequence shown here is derived from an EMBL/GenBank/DDBJ whole genome shotgun (WGS) entry which is preliminary data.</text>
</comment>
<name>A0AAN8FB38_TRICO</name>
<protein>
    <submittedName>
        <fullName evidence="1">Uncharacterized protein</fullName>
    </submittedName>
</protein>
<gene>
    <name evidence="1" type="ORF">GCK32_013514</name>
    <name evidence="2" type="ORF">GCK32_022747</name>
</gene>
<dbReference type="EMBL" id="WIXE01004233">
    <property type="protein sequence ID" value="KAK5983218.1"/>
    <property type="molecule type" value="Genomic_DNA"/>
</dbReference>
<dbReference type="AlphaFoldDB" id="A0AAN8FB38"/>
<evidence type="ECO:0000313" key="1">
    <source>
        <dbReference type="EMBL" id="KAK5970782.1"/>
    </source>
</evidence>
<dbReference type="Proteomes" id="UP001331761">
    <property type="component" value="Unassembled WGS sequence"/>
</dbReference>
<dbReference type="EMBL" id="WIXE01018603">
    <property type="protein sequence ID" value="KAK5970782.1"/>
    <property type="molecule type" value="Genomic_DNA"/>
</dbReference>